<comment type="caution">
    <text evidence="13">The sequence shown here is derived from an EMBL/GenBank/DDBJ whole genome shotgun (WGS) entry which is preliminary data.</text>
</comment>
<protein>
    <recommendedName>
        <fullName evidence="15">Nodal modulator 1</fullName>
    </recommendedName>
</protein>
<feature type="compositionally biased region" description="Basic and acidic residues" evidence="7">
    <location>
        <begin position="207"/>
        <end position="223"/>
    </location>
</feature>
<dbReference type="Pfam" id="PF22898">
    <property type="entry name" value="NOMO1-like_1st"/>
    <property type="match status" value="1"/>
</dbReference>
<keyword evidence="2" id="KW-0812">Transmembrane</keyword>
<evidence type="ECO:0000313" key="14">
    <source>
        <dbReference type="Proteomes" id="UP001177023"/>
    </source>
</evidence>
<keyword evidence="3" id="KW-0732">Signal</keyword>
<dbReference type="Proteomes" id="UP001177023">
    <property type="component" value="Unassembled WGS sequence"/>
</dbReference>
<evidence type="ECO:0000256" key="1">
    <source>
        <dbReference type="ARBA" id="ARBA00004115"/>
    </source>
</evidence>
<evidence type="ECO:0000259" key="10">
    <source>
        <dbReference type="Pfam" id="PF22904"/>
    </source>
</evidence>
<evidence type="ECO:0000256" key="2">
    <source>
        <dbReference type="ARBA" id="ARBA00022692"/>
    </source>
</evidence>
<dbReference type="PANTHER" id="PTHR23303:SF14">
    <property type="entry name" value="BOS COMPLEX SUBUNIT NOMO1-RELATED"/>
    <property type="match status" value="1"/>
</dbReference>
<sequence length="1409" mass="154995">MTFSEIISTKNTGTRRSVAQPPMAPKTKNPLIYDGAGLKRKTSRKNVSIDSADEVHMSTDQSEDEKPIVQSAQKKRSRPEPEESDLSDGEVIIVRTPKKKASKNQSRPETVETDDSDTTEMITKERARKNKKARSHVETVESDSDVEVSSKDKARKKSNKRYVCIEESESDDSDRAVVVKNRARGQSSSKHPTDAKKPAIVAKRAKREIDQDDRSEKISVEDAVEKTPNPVFTKKSRNEGVVVGQAPTDLQLDEEVLEKKTKTMDSYAAAYKPVAPDDPYAVLVPRYMPRPQKCITVLLCNDYQLGNFGATMRVLVLLINLAGWALADIFSCGGYIQSPEPIDFSKIKIQLYTTDNHLKQEEEVNAQNGYYMLPVYQKGTYSLRVSTKEGYHFAPSAFELVLNGVDDPCTKNQDINFKIQGFEITGSVQSQNGQGPTGLAMALIKDNQQVAKTLTKEGGKYTFVALPGEYEVSTASESSVCVAKGRAKITVKNAPVQLSEPLKVYGYPIQVNLEQSGRAMKDVTIELHTAEKLELPGCKPVDKAPKGLATKFVCPIRATDSEGKTMVDCAPPGTHYIVAKYETPTTKIYFEPEALKLDVVDQKLSVTIKAVGLSAKGRVLRGSQGLSKIEIHANDKLIGSSDSEGYFALEKIPEGRLKLTAKADHSTFSVVNADVTFGNPKIPDIQLIGYDLCGTVKSGDGKSEQILVKGKSVEEVITPKSDGKFCKTLPPGEYIVKPKSQESGLTPREVSIDLTNGPRLDLTFSHFKTNAKVAFECLGPCEENTVQLIYGSTLIQTAHGKDVAVFTDIAPGTYDVKVVANGKICWSSTLLQLQVDFAEPAPIKFEQQGFRTNVKLSHPTPLKWVHTTRKDLHGEHAGVSGPNEFCVPLQGTYRISLYSCRTYDRPTFEIEVPSDQVYEARAIDASVKGNVAGSGSADIKIRVEAPSGHQDVKVVNGVFSFRLPIAQKGDVLLVPQSPTHLFQPTSGSFRFNGECLENVANFKANKGIYVEGKITPAVEGVEIVGQHTKDRAVKFQAKTDKSGAYRIGPVISEDELDITAQLDGYILTAVSGKHGHFTSLRLSRLSVVVTELGQPDSRLEGVLLSVVGSDYRSNNMIDKTGELSFVGLAPGDYYVRPILQEFKFEPSQITVKVAEGEHVNIELKGKRVEWSCFGQVLDMNGRPATDAVVQAVAADCDQHQADATVELEGSYRIRGLKPQCEYKITLKTTPNWGTVEHSFPESYVVKMKEEHIHNIKFSEGPLPVGYEIIGEFDTSGLPTPPKTVKMSLLHNQEVVHKSVLYDMVWAMSNLTYSSASTFAIRVEAEQPPRLFTTKEFSFQAEGSLKVVKMQLSDAKKSSETLSIPYSQILAIPFFAVLLLAILNPEKVLELLKRVRQSSASPSVQTKKRL</sequence>
<feature type="domain" description="NOMO fifth transthyretin-like" evidence="12">
    <location>
        <begin position="692"/>
        <end position="764"/>
    </location>
</feature>
<feature type="domain" description="NOMO-like N-terminal beta-sandwich" evidence="8">
    <location>
        <begin position="334"/>
        <end position="417"/>
    </location>
</feature>
<dbReference type="Pfam" id="PF23141">
    <property type="entry name" value="Ig_NOMO"/>
    <property type="match status" value="1"/>
</dbReference>
<dbReference type="InterPro" id="IPR055074">
    <property type="entry name" value="NOMO1-3_2nd"/>
</dbReference>
<feature type="domain" description="NOMO seventh transthyretin-like" evidence="11">
    <location>
        <begin position="852"/>
        <end position="922"/>
    </location>
</feature>
<evidence type="ECO:0008006" key="15">
    <source>
        <dbReference type="Google" id="ProtNLM"/>
    </source>
</evidence>
<evidence type="ECO:0000256" key="6">
    <source>
        <dbReference type="ARBA" id="ARBA00023136"/>
    </source>
</evidence>
<dbReference type="InterPro" id="IPR051417">
    <property type="entry name" value="SDr/BOS_complex"/>
</dbReference>
<evidence type="ECO:0000259" key="8">
    <source>
        <dbReference type="Pfam" id="PF22898"/>
    </source>
</evidence>
<feature type="non-terminal residue" evidence="13">
    <location>
        <position position="1409"/>
    </location>
</feature>
<reference evidence="13" key="1">
    <citation type="submission" date="2023-06" db="EMBL/GenBank/DDBJ databases">
        <authorList>
            <person name="Delattre M."/>
        </authorList>
    </citation>
    <scope>NUCLEOTIDE SEQUENCE</scope>
    <source>
        <strain evidence="13">AF72</strain>
    </source>
</reference>
<dbReference type="EMBL" id="CATQJA010002662">
    <property type="protein sequence ID" value="CAJ0581024.1"/>
    <property type="molecule type" value="Genomic_DNA"/>
</dbReference>
<evidence type="ECO:0000259" key="11">
    <source>
        <dbReference type="Pfam" id="PF23141"/>
    </source>
</evidence>
<evidence type="ECO:0000256" key="4">
    <source>
        <dbReference type="ARBA" id="ARBA00022824"/>
    </source>
</evidence>
<gene>
    <name evidence="13" type="ORF">MSPICULIGERA_LOCUS19193</name>
</gene>
<keyword evidence="14" id="KW-1185">Reference proteome</keyword>
<dbReference type="Pfam" id="PF23194">
    <property type="entry name" value="NOMO_5th"/>
    <property type="match status" value="1"/>
</dbReference>
<organism evidence="13 14">
    <name type="scientific">Mesorhabditis spiculigera</name>
    <dbReference type="NCBI Taxonomy" id="96644"/>
    <lineage>
        <taxon>Eukaryota</taxon>
        <taxon>Metazoa</taxon>
        <taxon>Ecdysozoa</taxon>
        <taxon>Nematoda</taxon>
        <taxon>Chromadorea</taxon>
        <taxon>Rhabditida</taxon>
        <taxon>Rhabditina</taxon>
        <taxon>Rhabditomorpha</taxon>
        <taxon>Rhabditoidea</taxon>
        <taxon>Rhabditidae</taxon>
        <taxon>Mesorhabditinae</taxon>
        <taxon>Mesorhabditis</taxon>
    </lineage>
</organism>
<evidence type="ECO:0000256" key="7">
    <source>
        <dbReference type="SAM" id="MobiDB-lite"/>
    </source>
</evidence>
<evidence type="ECO:0000259" key="9">
    <source>
        <dbReference type="Pfam" id="PF22902"/>
    </source>
</evidence>
<dbReference type="InterPro" id="IPR056190">
    <property type="entry name" value="NOMO_5th"/>
</dbReference>
<dbReference type="PANTHER" id="PTHR23303">
    <property type="entry name" value="CARBOXYPEPTIDASE REGULATORY REGION-CONTAINING"/>
    <property type="match status" value="1"/>
</dbReference>
<evidence type="ECO:0000256" key="3">
    <source>
        <dbReference type="ARBA" id="ARBA00022729"/>
    </source>
</evidence>
<comment type="subcellular location">
    <subcellularLocation>
        <location evidence="1">Endoplasmic reticulum membrane</location>
        <topology evidence="1">Single-pass type I membrane protein</topology>
    </subcellularLocation>
</comment>
<feature type="region of interest" description="Disordered" evidence="7">
    <location>
        <begin position="1"/>
        <end position="223"/>
    </location>
</feature>
<dbReference type="InterPro" id="IPR055073">
    <property type="entry name" value="NOMO1-like_9th"/>
</dbReference>
<dbReference type="GO" id="GO:0005789">
    <property type="term" value="C:endoplasmic reticulum membrane"/>
    <property type="evidence" value="ECO:0007669"/>
    <property type="project" value="UniProtKB-SubCell"/>
</dbReference>
<keyword evidence="4" id="KW-0256">Endoplasmic reticulum</keyword>
<dbReference type="InterPro" id="IPR056319">
    <property type="entry name" value="NOMO_7th"/>
</dbReference>
<proteinExistence type="predicted"/>
<evidence type="ECO:0000313" key="13">
    <source>
        <dbReference type="EMBL" id="CAJ0581024.1"/>
    </source>
</evidence>
<dbReference type="InterPro" id="IPR055075">
    <property type="entry name" value="NOMO-like_N"/>
</dbReference>
<accession>A0AA36D7A0</accession>
<dbReference type="Pfam" id="PF22902">
    <property type="entry name" value="NOMO1-like_9th"/>
    <property type="match status" value="1"/>
</dbReference>
<evidence type="ECO:0000256" key="5">
    <source>
        <dbReference type="ARBA" id="ARBA00022989"/>
    </source>
</evidence>
<keyword evidence="5" id="KW-1133">Transmembrane helix</keyword>
<keyword evidence="6" id="KW-0472">Membrane</keyword>
<feature type="domain" description="NOMO second beta-sandwich" evidence="10">
    <location>
        <begin position="420"/>
        <end position="504"/>
    </location>
</feature>
<evidence type="ECO:0000259" key="12">
    <source>
        <dbReference type="Pfam" id="PF23194"/>
    </source>
</evidence>
<feature type="compositionally biased region" description="Polar residues" evidence="7">
    <location>
        <begin position="1"/>
        <end position="17"/>
    </location>
</feature>
<name>A0AA36D7A0_9BILA</name>
<dbReference type="Pfam" id="PF22904">
    <property type="entry name" value="NOMO1-like_2nd"/>
    <property type="match status" value="1"/>
</dbReference>
<feature type="domain" description="NOMO-like ninth beta-sandwich" evidence="9">
    <location>
        <begin position="1006"/>
        <end position="1078"/>
    </location>
</feature>